<feature type="transmembrane region" description="Helical" evidence="6">
    <location>
        <begin position="426"/>
        <end position="445"/>
    </location>
</feature>
<feature type="domain" description="Major facilitator superfamily (MFS) profile" evidence="7">
    <location>
        <begin position="33"/>
        <end position="451"/>
    </location>
</feature>
<feature type="transmembrane region" description="Helical" evidence="6">
    <location>
        <begin position="30"/>
        <end position="52"/>
    </location>
</feature>
<feature type="transmembrane region" description="Helical" evidence="6">
    <location>
        <begin position="100"/>
        <end position="118"/>
    </location>
</feature>
<evidence type="ECO:0000256" key="6">
    <source>
        <dbReference type="SAM" id="Phobius"/>
    </source>
</evidence>
<feature type="transmembrane region" description="Helical" evidence="6">
    <location>
        <begin position="188"/>
        <end position="208"/>
    </location>
</feature>
<feature type="transmembrane region" description="Helical" evidence="6">
    <location>
        <begin position="124"/>
        <end position="145"/>
    </location>
</feature>
<protein>
    <submittedName>
        <fullName evidence="8">Major facilitator transporter</fullName>
    </submittedName>
</protein>
<evidence type="ECO:0000256" key="1">
    <source>
        <dbReference type="ARBA" id="ARBA00004141"/>
    </source>
</evidence>
<evidence type="ECO:0000259" key="7">
    <source>
        <dbReference type="PROSITE" id="PS50850"/>
    </source>
</evidence>
<sequence>MTQIRTPPWRPVRLGRSIVIDRLRTSRVFYGWYVVAAAFAVTFVGFGSAYTFSAFVEPLQRDFAASRGQISLVFSLAGFLYFGFGIVSGPLAGRFGSRRLAVVGMLLTAAGLAAAGAARTLLQVYAAYGLGVGFGVGCAYVPAVGAVQRWFVRRRGFASGLAVAGIGVGTLVMPPLASALIAQVGWRGAYFALAVLAVVLGAGMSLLIENDPRGRGLLPDGDVTDPAADGASASARDRGPCAKRAPSDAAPRRSPTDVPAAGATVREAVMSRPFASLYAACLVCSFGVFVPFVHLVPYAVDHGVAPAAAVLLLGAIGVGSTAGRFFLGGLADRFGRRASLLAMFAGMAVALVAWAGAGTVATLAAFALVFGVFYGGWVAVLPAVVMDAFGGRNVSAIIGVLYTSVAFGTLIGPAAAGFIYDAGGGYPVPILASAAANAIAFAIVATSGRTRAAARGRPIGAPRDFR</sequence>
<keyword evidence="4 6" id="KW-0472">Membrane</keyword>
<dbReference type="Pfam" id="PF07690">
    <property type="entry name" value="MFS_1"/>
    <property type="match status" value="1"/>
</dbReference>
<comment type="subcellular location">
    <subcellularLocation>
        <location evidence="1">Membrane</location>
        <topology evidence="1">Multi-pass membrane protein</topology>
    </subcellularLocation>
</comment>
<dbReference type="PROSITE" id="PS50850">
    <property type="entry name" value="MFS"/>
    <property type="match status" value="1"/>
</dbReference>
<dbReference type="InterPro" id="IPR036259">
    <property type="entry name" value="MFS_trans_sf"/>
</dbReference>
<feature type="transmembrane region" description="Helical" evidence="6">
    <location>
        <begin position="397"/>
        <end position="420"/>
    </location>
</feature>
<organism evidence="8 9">
    <name type="scientific">Burkholderia multivorans</name>
    <dbReference type="NCBI Taxonomy" id="87883"/>
    <lineage>
        <taxon>Bacteria</taxon>
        <taxon>Pseudomonadati</taxon>
        <taxon>Pseudomonadota</taxon>
        <taxon>Betaproteobacteria</taxon>
        <taxon>Burkholderiales</taxon>
        <taxon>Burkholderiaceae</taxon>
        <taxon>Burkholderia</taxon>
        <taxon>Burkholderia cepacia complex</taxon>
    </lineage>
</organism>
<dbReference type="PROSITE" id="PS00216">
    <property type="entry name" value="SUGAR_TRANSPORT_1"/>
    <property type="match status" value="1"/>
</dbReference>
<evidence type="ECO:0000256" key="3">
    <source>
        <dbReference type="ARBA" id="ARBA00022989"/>
    </source>
</evidence>
<keyword evidence="2 6" id="KW-0812">Transmembrane</keyword>
<dbReference type="InterPro" id="IPR020846">
    <property type="entry name" value="MFS_dom"/>
</dbReference>
<dbReference type="GO" id="GO:0016020">
    <property type="term" value="C:membrane"/>
    <property type="evidence" value="ECO:0007669"/>
    <property type="project" value="UniProtKB-SubCell"/>
</dbReference>
<dbReference type="AlphaFoldDB" id="A0ABD7LMF6"/>
<dbReference type="SUPFAM" id="SSF103473">
    <property type="entry name" value="MFS general substrate transporter"/>
    <property type="match status" value="1"/>
</dbReference>
<dbReference type="PANTHER" id="PTHR11360">
    <property type="entry name" value="MONOCARBOXYLATE TRANSPORTER"/>
    <property type="match status" value="1"/>
</dbReference>
<gene>
    <name evidence="8" type="ORF">UA18_03125</name>
</gene>
<proteinExistence type="predicted"/>
<name>A0ABD7LMF6_9BURK</name>
<dbReference type="RefSeq" id="WP_088926084.1">
    <property type="nucleotide sequence ID" value="NZ_CADFGW010000013.1"/>
</dbReference>
<dbReference type="Gene3D" id="1.20.1250.20">
    <property type="entry name" value="MFS general substrate transporter like domains"/>
    <property type="match status" value="2"/>
</dbReference>
<evidence type="ECO:0000256" key="2">
    <source>
        <dbReference type="ARBA" id="ARBA00022692"/>
    </source>
</evidence>
<keyword evidence="3 6" id="KW-1133">Transmembrane helix</keyword>
<evidence type="ECO:0000256" key="5">
    <source>
        <dbReference type="SAM" id="MobiDB-lite"/>
    </source>
</evidence>
<feature type="transmembrane region" description="Helical" evidence="6">
    <location>
        <begin position="276"/>
        <end position="300"/>
    </location>
</feature>
<dbReference type="Proteomes" id="UP000196218">
    <property type="component" value="Unassembled WGS sequence"/>
</dbReference>
<feature type="transmembrane region" description="Helical" evidence="6">
    <location>
        <begin position="339"/>
        <end position="357"/>
    </location>
</feature>
<reference evidence="8 9" key="1">
    <citation type="submission" date="2016-04" db="EMBL/GenBank/DDBJ databases">
        <authorList>
            <person name="Peeters C."/>
        </authorList>
    </citation>
    <scope>NUCLEOTIDE SEQUENCE [LARGE SCALE GENOMIC DNA]</scope>
    <source>
        <strain evidence="8">LMG 29311</strain>
    </source>
</reference>
<accession>A0ABD7LMF6</accession>
<evidence type="ECO:0000313" key="8">
    <source>
        <dbReference type="EMBL" id="SAK23065.1"/>
    </source>
</evidence>
<evidence type="ECO:0000313" key="9">
    <source>
        <dbReference type="Proteomes" id="UP000196218"/>
    </source>
</evidence>
<feature type="region of interest" description="Disordered" evidence="5">
    <location>
        <begin position="227"/>
        <end position="259"/>
    </location>
</feature>
<dbReference type="InterPro" id="IPR050327">
    <property type="entry name" value="Proton-linked_MCT"/>
</dbReference>
<dbReference type="InterPro" id="IPR005829">
    <property type="entry name" value="Sugar_transporter_CS"/>
</dbReference>
<comment type="caution">
    <text evidence="8">The sequence shown here is derived from an EMBL/GenBank/DDBJ whole genome shotgun (WGS) entry which is preliminary data.</text>
</comment>
<feature type="transmembrane region" description="Helical" evidence="6">
    <location>
        <begin position="363"/>
        <end position="385"/>
    </location>
</feature>
<evidence type="ECO:0000256" key="4">
    <source>
        <dbReference type="ARBA" id="ARBA00023136"/>
    </source>
</evidence>
<feature type="transmembrane region" description="Helical" evidence="6">
    <location>
        <begin position="306"/>
        <end position="327"/>
    </location>
</feature>
<dbReference type="PANTHER" id="PTHR11360:SF284">
    <property type="entry name" value="EG:103B4.3 PROTEIN-RELATED"/>
    <property type="match status" value="1"/>
</dbReference>
<dbReference type="EMBL" id="FKJW01000003">
    <property type="protein sequence ID" value="SAK23065.1"/>
    <property type="molecule type" value="Genomic_DNA"/>
</dbReference>
<dbReference type="InterPro" id="IPR011701">
    <property type="entry name" value="MFS"/>
</dbReference>
<feature type="transmembrane region" description="Helical" evidence="6">
    <location>
        <begin position="72"/>
        <end position="93"/>
    </location>
</feature>
<feature type="transmembrane region" description="Helical" evidence="6">
    <location>
        <begin position="157"/>
        <end position="182"/>
    </location>
</feature>